<accession>A0A1R3WRQ9</accession>
<sequence>MITLPPELQSYLALQIWQAAIVFFRVAALVSLLPAFGEQSVPMRVRLCIALVFTMVVAPTIAPAVAPLIADGAAAGPGLLRFILTETLIGLALGIGVRLFVIALQTAGSIAAQSTSLAQLLGGAGVEPIPAMGHLLMVAGLALAVTAGLHVQAARLLIESYQVFPAGFVPAAADLSAWGVARIARAFSLALGLAIPFVIASLIYNLTLGVINRAMPQLMVAFVGAPLITFGGLLLLFVSAPLLLTVWVNGLSAFMADPMAVPR</sequence>
<keyword evidence="4 7" id="KW-0812">Transmembrane</keyword>
<keyword evidence="6 7" id="KW-0472">Membrane</keyword>
<gene>
    <name evidence="8" type="ORF">SAMN05421849_1334</name>
</gene>
<keyword evidence="3" id="KW-1003">Cell membrane</keyword>
<evidence type="ECO:0000256" key="6">
    <source>
        <dbReference type="ARBA" id="ARBA00023136"/>
    </source>
</evidence>
<feature type="transmembrane region" description="Helical" evidence="7">
    <location>
        <begin position="218"/>
        <end position="248"/>
    </location>
</feature>
<evidence type="ECO:0000256" key="3">
    <source>
        <dbReference type="ARBA" id="ARBA00022475"/>
    </source>
</evidence>
<feature type="transmembrane region" description="Helical" evidence="7">
    <location>
        <begin position="82"/>
        <end position="101"/>
    </location>
</feature>
<keyword evidence="9" id="KW-1185">Reference proteome</keyword>
<dbReference type="RefSeq" id="WP_076648848.1">
    <property type="nucleotide sequence ID" value="NZ_FTPS01000001.1"/>
</dbReference>
<feature type="transmembrane region" description="Helical" evidence="7">
    <location>
        <begin position="47"/>
        <end position="70"/>
    </location>
</feature>
<evidence type="ECO:0000256" key="7">
    <source>
        <dbReference type="SAM" id="Phobius"/>
    </source>
</evidence>
<evidence type="ECO:0000256" key="2">
    <source>
        <dbReference type="ARBA" id="ARBA00009772"/>
    </source>
</evidence>
<evidence type="ECO:0000313" key="9">
    <source>
        <dbReference type="Proteomes" id="UP000192455"/>
    </source>
</evidence>
<feature type="transmembrane region" description="Helical" evidence="7">
    <location>
        <begin position="187"/>
        <end position="206"/>
    </location>
</feature>
<dbReference type="STRING" id="515897.SAMN05421849_1334"/>
<dbReference type="Proteomes" id="UP000192455">
    <property type="component" value="Unassembled WGS sequence"/>
</dbReference>
<evidence type="ECO:0000256" key="4">
    <source>
        <dbReference type="ARBA" id="ARBA00022692"/>
    </source>
</evidence>
<comment type="subcellular location">
    <subcellularLocation>
        <location evidence="1">Cell membrane</location>
        <topology evidence="1">Multi-pass membrane protein</topology>
    </subcellularLocation>
</comment>
<dbReference type="GO" id="GO:0005886">
    <property type="term" value="C:plasma membrane"/>
    <property type="evidence" value="ECO:0007669"/>
    <property type="project" value="UniProtKB-SubCell"/>
</dbReference>
<dbReference type="PRINTS" id="PR00953">
    <property type="entry name" value="TYPE3IMRPROT"/>
</dbReference>
<dbReference type="OrthoDB" id="9779817at2"/>
<keyword evidence="5 7" id="KW-1133">Transmembrane helix</keyword>
<evidence type="ECO:0000256" key="1">
    <source>
        <dbReference type="ARBA" id="ARBA00004651"/>
    </source>
</evidence>
<keyword evidence="8" id="KW-0282">Flagellum</keyword>
<evidence type="ECO:0000256" key="5">
    <source>
        <dbReference type="ARBA" id="ARBA00022989"/>
    </source>
</evidence>
<keyword evidence="8" id="KW-0969">Cilium</keyword>
<dbReference type="GO" id="GO:0006605">
    <property type="term" value="P:protein targeting"/>
    <property type="evidence" value="ECO:0007669"/>
    <property type="project" value="InterPro"/>
</dbReference>
<keyword evidence="8" id="KW-0966">Cell projection</keyword>
<dbReference type="EMBL" id="FTPS01000001">
    <property type="protein sequence ID" value="SIT80564.1"/>
    <property type="molecule type" value="Genomic_DNA"/>
</dbReference>
<feature type="transmembrane region" description="Helical" evidence="7">
    <location>
        <begin position="12"/>
        <end position="35"/>
    </location>
</feature>
<dbReference type="PANTHER" id="PTHR30065">
    <property type="entry name" value="FLAGELLAR BIOSYNTHETIC PROTEIN FLIR"/>
    <property type="match status" value="1"/>
</dbReference>
<dbReference type="Pfam" id="PF01311">
    <property type="entry name" value="Bac_export_1"/>
    <property type="match status" value="1"/>
</dbReference>
<dbReference type="InterPro" id="IPR002010">
    <property type="entry name" value="T3SS_IM_R"/>
</dbReference>
<protein>
    <submittedName>
        <fullName evidence="8">Flagellar biosynthetic protein FliR</fullName>
    </submittedName>
</protein>
<comment type="similarity">
    <text evidence="2">Belongs to the FliR/MopE/SpaR family.</text>
</comment>
<reference evidence="8 9" key="1">
    <citation type="submission" date="2017-01" db="EMBL/GenBank/DDBJ databases">
        <authorList>
            <person name="Mah S.A."/>
            <person name="Swanson W.J."/>
            <person name="Moy G.W."/>
            <person name="Vacquier V.D."/>
        </authorList>
    </citation>
    <scope>NUCLEOTIDE SEQUENCE [LARGE SCALE GENOMIC DNA]</scope>
    <source>
        <strain evidence="8 9">DSM 21219</strain>
    </source>
</reference>
<organism evidence="8 9">
    <name type="scientific">Pontibaca methylaminivorans</name>
    <dbReference type="NCBI Taxonomy" id="515897"/>
    <lineage>
        <taxon>Bacteria</taxon>
        <taxon>Pseudomonadati</taxon>
        <taxon>Pseudomonadota</taxon>
        <taxon>Alphaproteobacteria</taxon>
        <taxon>Rhodobacterales</taxon>
        <taxon>Roseobacteraceae</taxon>
        <taxon>Pontibaca</taxon>
    </lineage>
</organism>
<proteinExistence type="inferred from homology"/>
<dbReference type="AlphaFoldDB" id="A0A1R3WRQ9"/>
<dbReference type="PANTHER" id="PTHR30065:SF8">
    <property type="entry name" value="FLAGELLAR BIOSYNTHETIC PROTEIN FLIR"/>
    <property type="match status" value="1"/>
</dbReference>
<name>A0A1R3WRQ9_9RHOB</name>
<evidence type="ECO:0000313" key="8">
    <source>
        <dbReference type="EMBL" id="SIT80564.1"/>
    </source>
</evidence>